<dbReference type="OrthoDB" id="3039717at2759"/>
<name>A0A9P5NJH1_GYMJU</name>
<feature type="non-terminal residue" evidence="1">
    <location>
        <position position="199"/>
    </location>
</feature>
<organism evidence="1 2">
    <name type="scientific">Gymnopilus junonius</name>
    <name type="common">Spectacular rustgill mushroom</name>
    <name type="synonym">Gymnopilus spectabilis subsp. junonius</name>
    <dbReference type="NCBI Taxonomy" id="109634"/>
    <lineage>
        <taxon>Eukaryota</taxon>
        <taxon>Fungi</taxon>
        <taxon>Dikarya</taxon>
        <taxon>Basidiomycota</taxon>
        <taxon>Agaricomycotina</taxon>
        <taxon>Agaricomycetes</taxon>
        <taxon>Agaricomycetidae</taxon>
        <taxon>Agaricales</taxon>
        <taxon>Agaricineae</taxon>
        <taxon>Hymenogastraceae</taxon>
        <taxon>Gymnopilus</taxon>
    </lineage>
</organism>
<evidence type="ECO:0000313" key="2">
    <source>
        <dbReference type="Proteomes" id="UP000724874"/>
    </source>
</evidence>
<keyword evidence="2" id="KW-1185">Reference proteome</keyword>
<evidence type="ECO:0000313" key="1">
    <source>
        <dbReference type="EMBL" id="KAF8888737.1"/>
    </source>
</evidence>
<dbReference type="Proteomes" id="UP000724874">
    <property type="component" value="Unassembled WGS sequence"/>
</dbReference>
<sequence>METYAKWKAHQSASPKTYPSFILTKAPSVQLTKEYAGTDEGRTAEATLRRKHEEYCDVLLSNALSTKDSERAHLDGLIDPQALWTRVKDSLDARIQAILASRKTLKVVPVDGGEPGEVTYAGWEVSTVAVRQSFEIREDAVAFAFRAISIVEGRHIAQRSKVDRKKEIAKAVDVEMADATKPGPSMQSMIDRAVSARLK</sequence>
<dbReference type="EMBL" id="JADNYJ010000083">
    <property type="protein sequence ID" value="KAF8888737.1"/>
    <property type="molecule type" value="Genomic_DNA"/>
</dbReference>
<dbReference type="AlphaFoldDB" id="A0A9P5NJH1"/>
<proteinExistence type="predicted"/>
<reference evidence="1" key="1">
    <citation type="submission" date="2020-11" db="EMBL/GenBank/DDBJ databases">
        <authorList>
            <consortium name="DOE Joint Genome Institute"/>
            <person name="Ahrendt S."/>
            <person name="Riley R."/>
            <person name="Andreopoulos W."/>
            <person name="LaButti K."/>
            <person name="Pangilinan J."/>
            <person name="Ruiz-duenas F.J."/>
            <person name="Barrasa J.M."/>
            <person name="Sanchez-Garcia M."/>
            <person name="Camarero S."/>
            <person name="Miyauchi S."/>
            <person name="Serrano A."/>
            <person name="Linde D."/>
            <person name="Babiker R."/>
            <person name="Drula E."/>
            <person name="Ayuso-Fernandez I."/>
            <person name="Pacheco R."/>
            <person name="Padilla G."/>
            <person name="Ferreira P."/>
            <person name="Barriuso J."/>
            <person name="Kellner H."/>
            <person name="Castanera R."/>
            <person name="Alfaro M."/>
            <person name="Ramirez L."/>
            <person name="Pisabarro A.G."/>
            <person name="Kuo A."/>
            <person name="Tritt A."/>
            <person name="Lipzen A."/>
            <person name="He G."/>
            <person name="Yan M."/>
            <person name="Ng V."/>
            <person name="Cullen D."/>
            <person name="Martin F."/>
            <person name="Rosso M.-N."/>
            <person name="Henrissat B."/>
            <person name="Hibbett D."/>
            <person name="Martinez A.T."/>
            <person name="Grigoriev I.V."/>
        </authorList>
    </citation>
    <scope>NUCLEOTIDE SEQUENCE</scope>
    <source>
        <strain evidence="1">AH 44721</strain>
    </source>
</reference>
<accession>A0A9P5NJH1</accession>
<protein>
    <submittedName>
        <fullName evidence="1">Uncharacterized protein</fullName>
    </submittedName>
</protein>
<comment type="caution">
    <text evidence="1">The sequence shown here is derived from an EMBL/GenBank/DDBJ whole genome shotgun (WGS) entry which is preliminary data.</text>
</comment>
<gene>
    <name evidence="1" type="ORF">CPB84DRAFT_1684099</name>
</gene>